<dbReference type="Pfam" id="PF12849">
    <property type="entry name" value="PBP_like_2"/>
    <property type="match status" value="1"/>
</dbReference>
<reference evidence="4" key="2">
    <citation type="submission" date="2020-08" db="EMBL/GenBank/DDBJ databases">
        <authorList>
            <person name="Chen M."/>
            <person name="Teng W."/>
            <person name="Zhao L."/>
            <person name="Hu C."/>
            <person name="Zhou Y."/>
            <person name="Han B."/>
            <person name="Song L."/>
            <person name="Shu W."/>
        </authorList>
    </citation>
    <scope>NUCLEOTIDE SEQUENCE</scope>
    <source>
        <strain evidence="4">FACHB-1375</strain>
    </source>
</reference>
<evidence type="ECO:0000313" key="4">
    <source>
        <dbReference type="EMBL" id="MBD2185963.1"/>
    </source>
</evidence>
<gene>
    <name evidence="4" type="ORF">H6G03_33715</name>
</gene>
<dbReference type="RefSeq" id="WP_190474804.1">
    <property type="nucleotide sequence ID" value="NZ_JACJPW010000154.1"/>
</dbReference>
<feature type="region of interest" description="Disordered" evidence="2">
    <location>
        <begin position="27"/>
        <end position="58"/>
    </location>
</feature>
<dbReference type="PANTHER" id="PTHR30570">
    <property type="entry name" value="PERIPLASMIC PHOSPHATE BINDING COMPONENT OF PHOSPHATE ABC TRANSPORTER"/>
    <property type="match status" value="1"/>
</dbReference>
<evidence type="ECO:0000256" key="2">
    <source>
        <dbReference type="SAM" id="MobiDB-lite"/>
    </source>
</evidence>
<comment type="caution">
    <text evidence="4">The sequence shown here is derived from an EMBL/GenBank/DDBJ whole genome shotgun (WGS) entry which is preliminary data.</text>
</comment>
<dbReference type="EMBL" id="JACJPW010000154">
    <property type="protein sequence ID" value="MBD2185963.1"/>
    <property type="molecule type" value="Genomic_DNA"/>
</dbReference>
<proteinExistence type="predicted"/>
<evidence type="ECO:0000256" key="1">
    <source>
        <dbReference type="ARBA" id="ARBA00022729"/>
    </source>
</evidence>
<dbReference type="PANTHER" id="PTHR30570:SF1">
    <property type="entry name" value="PHOSPHATE-BINDING PROTEIN PSTS"/>
    <property type="match status" value="1"/>
</dbReference>
<dbReference type="InterPro" id="IPR050811">
    <property type="entry name" value="Phosphate_ABC_transporter"/>
</dbReference>
<keyword evidence="5" id="KW-1185">Reference proteome</keyword>
<protein>
    <submittedName>
        <fullName evidence="4">Substrate-binding domain-containing protein</fullName>
    </submittedName>
</protein>
<keyword evidence="1" id="KW-0732">Signal</keyword>
<dbReference type="SUPFAM" id="SSF53850">
    <property type="entry name" value="Periplasmic binding protein-like II"/>
    <property type="match status" value="1"/>
</dbReference>
<evidence type="ECO:0000313" key="5">
    <source>
        <dbReference type="Proteomes" id="UP000641646"/>
    </source>
</evidence>
<dbReference type="InterPro" id="IPR024370">
    <property type="entry name" value="PBP_domain"/>
</dbReference>
<dbReference type="Proteomes" id="UP000641646">
    <property type="component" value="Unassembled WGS sequence"/>
</dbReference>
<feature type="domain" description="PBP" evidence="3">
    <location>
        <begin position="89"/>
        <end position="330"/>
    </location>
</feature>
<organism evidence="4 5">
    <name type="scientific">Aerosakkonema funiforme FACHB-1375</name>
    <dbReference type="NCBI Taxonomy" id="2949571"/>
    <lineage>
        <taxon>Bacteria</taxon>
        <taxon>Bacillati</taxon>
        <taxon>Cyanobacteriota</taxon>
        <taxon>Cyanophyceae</taxon>
        <taxon>Oscillatoriophycideae</taxon>
        <taxon>Aerosakkonematales</taxon>
        <taxon>Aerosakkonemataceae</taxon>
        <taxon>Aerosakkonema</taxon>
    </lineage>
</organism>
<evidence type="ECO:0000259" key="3">
    <source>
        <dbReference type="Pfam" id="PF12849"/>
    </source>
</evidence>
<dbReference type="AlphaFoldDB" id="A0A926ZJV7"/>
<reference evidence="4" key="1">
    <citation type="journal article" date="2015" name="ISME J.">
        <title>Draft Genome Sequence of Streptomyces incarnatus NRRL8089, which Produces the Nucleoside Antibiotic Sinefungin.</title>
        <authorList>
            <person name="Oshima K."/>
            <person name="Hattori M."/>
            <person name="Shimizu H."/>
            <person name="Fukuda K."/>
            <person name="Nemoto M."/>
            <person name="Inagaki K."/>
            <person name="Tamura T."/>
        </authorList>
    </citation>
    <scope>NUCLEOTIDE SEQUENCE</scope>
    <source>
        <strain evidence="4">FACHB-1375</strain>
    </source>
</reference>
<sequence length="367" mass="40629">MQRSSYSILIILTLLCYGCSSPDKPSATIAPKSVPTDAGVQAKPSQNKPSEEKPLTAKPEAIAQLVTAPTTKNSSGVRLPEIDPLEVEGNLTVAGSSSVFPLSKAIYERFIAYGYAGTIDIYSIGTGAGFNLFCKEKKSDIANASRPIEEDEIKACTANGRTPVEFRIGSDAVAVVINRKNTLLTNATTKELAALFTAEKWSDVNPKWPNEKIQRILPSSTASRFSLFVEKVLDDKDKLLLNSPNSQFTDDDDYIIQAVAANPYAITFLPYSYYQHNADTLKAISIEGVEPKAETVENGKYLLGRQLLMYSDVNTIRKKPQVRAFINFYLTYINQEIRKVGYFPLSQKELDNSKMKLLKATEQEKRD</sequence>
<accession>A0A926ZJV7</accession>
<dbReference type="Gene3D" id="3.40.190.10">
    <property type="entry name" value="Periplasmic binding protein-like II"/>
    <property type="match status" value="2"/>
</dbReference>
<name>A0A926ZJV7_9CYAN</name>